<dbReference type="Pfam" id="PF04328">
    <property type="entry name" value="Sel_put"/>
    <property type="match status" value="1"/>
</dbReference>
<proteinExistence type="predicted"/>
<dbReference type="OrthoDB" id="3541280at2"/>
<accession>A0A1X6WUQ3</accession>
<dbReference type="RefSeq" id="WP_087101622.1">
    <property type="nucleotide sequence ID" value="NZ_FWFG01000007.1"/>
</dbReference>
<reference evidence="1 2" key="1">
    <citation type="submission" date="2017-02" db="EMBL/GenBank/DDBJ databases">
        <authorList>
            <person name="Peterson S.W."/>
        </authorList>
    </citation>
    <scope>NUCLEOTIDE SEQUENCE [LARGE SCALE GENOMIC DNA]</scope>
    <source>
        <strain evidence="1 2">CIP104813</strain>
    </source>
</reference>
<name>A0A1X6WUQ3_9MICO</name>
<dbReference type="Proteomes" id="UP000195981">
    <property type="component" value="Unassembled WGS sequence"/>
</dbReference>
<evidence type="ECO:0000313" key="1">
    <source>
        <dbReference type="EMBL" id="SLM87861.1"/>
    </source>
</evidence>
<dbReference type="InterPro" id="IPR007423">
    <property type="entry name" value="Sel_put"/>
</dbReference>
<keyword evidence="2" id="KW-1185">Reference proteome</keyword>
<dbReference type="EMBL" id="FWFG01000007">
    <property type="protein sequence ID" value="SLM87861.1"/>
    <property type="molecule type" value="Genomic_DNA"/>
</dbReference>
<sequence>MSVPARAAAKLPDLLREVRRFARGILGSDAYDKYLAHHRVTGCVHAPMTEREFWRWKYAQQDASPEGRCC</sequence>
<organism evidence="1 2">
    <name type="scientific">Brachybacterium nesterenkovii</name>
    <dbReference type="NCBI Taxonomy" id="47847"/>
    <lineage>
        <taxon>Bacteria</taxon>
        <taxon>Bacillati</taxon>
        <taxon>Actinomycetota</taxon>
        <taxon>Actinomycetes</taxon>
        <taxon>Micrococcales</taxon>
        <taxon>Dermabacteraceae</taxon>
        <taxon>Brachybacterium</taxon>
    </lineage>
</organism>
<dbReference type="AlphaFoldDB" id="A0A1X6WUQ3"/>
<protein>
    <recommendedName>
        <fullName evidence="3">Small protein yjiX</fullName>
    </recommendedName>
</protein>
<evidence type="ECO:0000313" key="2">
    <source>
        <dbReference type="Proteomes" id="UP000195981"/>
    </source>
</evidence>
<gene>
    <name evidence="1" type="ORF">FM110_00455</name>
</gene>
<evidence type="ECO:0008006" key="3">
    <source>
        <dbReference type="Google" id="ProtNLM"/>
    </source>
</evidence>